<accession>A0AC59Y608</accession>
<reference evidence="1" key="2">
    <citation type="submission" date="2025-03" db="EMBL/GenBank/DDBJ databases">
        <authorList>
            <consortium name="ELIXIR-Norway"/>
            <consortium name="Elixir Norway"/>
        </authorList>
    </citation>
    <scope>NUCLEOTIDE SEQUENCE</scope>
</reference>
<evidence type="ECO:0000313" key="2">
    <source>
        <dbReference type="Proteomes" id="UP001162501"/>
    </source>
</evidence>
<organism evidence="1 2">
    <name type="scientific">Rangifer tarandus platyrhynchus</name>
    <name type="common">Svalbard reindeer</name>
    <dbReference type="NCBI Taxonomy" id="3082113"/>
    <lineage>
        <taxon>Eukaryota</taxon>
        <taxon>Metazoa</taxon>
        <taxon>Chordata</taxon>
        <taxon>Craniata</taxon>
        <taxon>Vertebrata</taxon>
        <taxon>Euteleostomi</taxon>
        <taxon>Mammalia</taxon>
        <taxon>Eutheria</taxon>
        <taxon>Laurasiatheria</taxon>
        <taxon>Artiodactyla</taxon>
        <taxon>Ruminantia</taxon>
        <taxon>Pecora</taxon>
        <taxon>Cervidae</taxon>
        <taxon>Odocoileinae</taxon>
        <taxon>Rangifer</taxon>
    </lineage>
</organism>
<protein>
    <submittedName>
        <fullName evidence="1">Uncharacterized protein</fullName>
    </submittedName>
</protein>
<proteinExistence type="predicted"/>
<evidence type="ECO:0000313" key="1">
    <source>
        <dbReference type="EMBL" id="CAM9412889.1"/>
    </source>
</evidence>
<name>A0AC59Y608_RANTA</name>
<dbReference type="EMBL" id="OX596094">
    <property type="protein sequence ID" value="CAM9412889.1"/>
    <property type="molecule type" value="Genomic_DNA"/>
</dbReference>
<sequence length="123" mass="14345">MQGLVLGHTKNMKIHGFSSAMIHPWFHIQIQPITDCIVLPYLLKKSKYKLAHALKTHAVQWSTISLPPLYIYTYIKLWNWEIQNRQSKSPGWGPREEQILQISPMAVWRQKSFFLRGPQSSSS</sequence>
<dbReference type="Proteomes" id="UP001162501">
    <property type="component" value="Chromosome 10"/>
</dbReference>
<reference evidence="1" key="1">
    <citation type="submission" date="2023-05" db="EMBL/GenBank/DDBJ databases">
        <authorList>
            <consortium name="ELIXIR-Norway"/>
        </authorList>
    </citation>
    <scope>NUCLEOTIDE SEQUENCE</scope>
</reference>
<gene>
    <name evidence="1" type="ORF">MRATA1EN22A_LOCUS2167</name>
</gene>